<dbReference type="InterPro" id="IPR050953">
    <property type="entry name" value="N4_N6_ade-DNA_methylase"/>
</dbReference>
<sequence length="507" mass="55645">MQRIDHSSVTSGVASLSVGGHRYALNMNLIDRAEARRKSALMATDPTKQAALGQYFTPYQAALIIARLPRVPQAETIRVLDPGAGSGILTASLVDRIRAERPNTAIDVVAVEIDETLCPILRETLADIETLGDVKTTLVGEDFLPWALASGDRFEFVIQNPPYAKLQNGSAQQNLLRSAGIDVPNIYAAFLALGVRLLADNGQQVAITPRSWMNGAYYSRFRRKFVDDVSIDGIHAFESRSKVFGDTGVLQEAIVVSVTRGRRPDAVQVSTSHDHNDDASVRSVAYNDVVTADFIHVPATQKDAEAVTWMTHHAHHTLADLGLTVSTGRVVDFRSRHMLHQKQIEGALPMVNASHIRNGQTIHPIGAKKPEWFHTVPDVASKILVPSGVYVLIKRFSAKEERRRVSAGVWQSDEAVAFDNKLNYVHQNGMGLKLPVARGLAVFLNSTRLDDYFRVFSGHTQVNATDLRQMPFPSFEQLRALASVDTTSQDAIDTAVENIMTAVEIAA</sequence>
<comment type="caution">
    <text evidence="8">The sequence shown here is derived from an EMBL/GenBank/DDBJ whole genome shotgun (WGS) entry which is preliminary data.</text>
</comment>
<reference evidence="8 9" key="1">
    <citation type="submission" date="2018-02" db="EMBL/GenBank/DDBJ databases">
        <title>Bacteriophage NCPPB3778 and a type I-E CRISPR drive the evolution of the US Biological Select Agent, Rathayibacter toxicus.</title>
        <authorList>
            <person name="Davis E.W.II."/>
            <person name="Tabima J.F."/>
            <person name="Weisberg A.J."/>
            <person name="Lopes L.D."/>
            <person name="Wiseman M.S."/>
            <person name="Wiseman M.S."/>
            <person name="Pupko T."/>
            <person name="Belcher M.S."/>
            <person name="Sechler A.J."/>
            <person name="Tancos M.A."/>
            <person name="Schroeder B.K."/>
            <person name="Murray T.D."/>
            <person name="Luster D.G."/>
            <person name="Schneider W.L."/>
            <person name="Rogers E."/>
            <person name="Andreote F.D."/>
            <person name="Grunwald N.J."/>
            <person name="Putnam M.L."/>
            <person name="Chang J.H."/>
        </authorList>
    </citation>
    <scope>NUCLEOTIDE SEQUENCE [LARGE SCALE GENOMIC DNA]</scope>
    <source>
        <strain evidence="8 9">FH99</strain>
    </source>
</reference>
<evidence type="ECO:0000256" key="3">
    <source>
        <dbReference type="ARBA" id="ARBA00022603"/>
    </source>
</evidence>
<comment type="catalytic activity">
    <reaction evidence="6">
        <text>a 2'-deoxyadenosine in DNA + S-adenosyl-L-methionine = an N(6)-methyl-2'-deoxyadenosine in DNA + S-adenosyl-L-homocysteine + H(+)</text>
        <dbReference type="Rhea" id="RHEA:15197"/>
        <dbReference type="Rhea" id="RHEA-COMP:12418"/>
        <dbReference type="Rhea" id="RHEA-COMP:12419"/>
        <dbReference type="ChEBI" id="CHEBI:15378"/>
        <dbReference type="ChEBI" id="CHEBI:57856"/>
        <dbReference type="ChEBI" id="CHEBI:59789"/>
        <dbReference type="ChEBI" id="CHEBI:90615"/>
        <dbReference type="ChEBI" id="CHEBI:90616"/>
        <dbReference type="EC" id="2.1.1.72"/>
    </reaction>
</comment>
<dbReference type="EC" id="2.1.1.72" evidence="2"/>
<keyword evidence="3" id="KW-0489">Methyltransferase</keyword>
<evidence type="ECO:0000256" key="1">
    <source>
        <dbReference type="ARBA" id="ARBA00006594"/>
    </source>
</evidence>
<keyword evidence="4" id="KW-0808">Transferase</keyword>
<organism evidence="8 9">
    <name type="scientific">Rathayibacter toxicus</name>
    <dbReference type="NCBI Taxonomy" id="145458"/>
    <lineage>
        <taxon>Bacteria</taxon>
        <taxon>Bacillati</taxon>
        <taxon>Actinomycetota</taxon>
        <taxon>Actinomycetes</taxon>
        <taxon>Micrococcales</taxon>
        <taxon>Microbacteriaceae</taxon>
        <taxon>Rathayibacter</taxon>
    </lineage>
</organism>
<evidence type="ECO:0000256" key="6">
    <source>
        <dbReference type="ARBA" id="ARBA00047942"/>
    </source>
</evidence>
<dbReference type="PRINTS" id="PR00507">
    <property type="entry name" value="N12N6MTFRASE"/>
</dbReference>
<accession>A0A2S5Y954</accession>
<evidence type="ECO:0000256" key="4">
    <source>
        <dbReference type="ARBA" id="ARBA00022679"/>
    </source>
</evidence>
<evidence type="ECO:0000313" key="9">
    <source>
        <dbReference type="Proteomes" id="UP000237966"/>
    </source>
</evidence>
<dbReference type="KEGG" id="rtc:APU90_02895"/>
<dbReference type="Pfam" id="PF07669">
    <property type="entry name" value="Eco57I"/>
    <property type="match status" value="1"/>
</dbReference>
<keyword evidence="5" id="KW-0949">S-adenosyl-L-methionine</keyword>
<dbReference type="Gene3D" id="3.40.50.150">
    <property type="entry name" value="Vaccinia Virus protein VP39"/>
    <property type="match status" value="1"/>
</dbReference>
<dbReference type="GO" id="GO:0009007">
    <property type="term" value="F:site-specific DNA-methyltransferase (adenine-specific) activity"/>
    <property type="evidence" value="ECO:0007669"/>
    <property type="project" value="UniProtKB-EC"/>
</dbReference>
<dbReference type="GO" id="GO:0006304">
    <property type="term" value="P:DNA modification"/>
    <property type="evidence" value="ECO:0007669"/>
    <property type="project" value="InterPro"/>
</dbReference>
<dbReference type="GO" id="GO:0003676">
    <property type="term" value="F:nucleic acid binding"/>
    <property type="evidence" value="ECO:0007669"/>
    <property type="project" value="InterPro"/>
</dbReference>
<dbReference type="PROSITE" id="PS00092">
    <property type="entry name" value="N6_MTASE"/>
    <property type="match status" value="1"/>
</dbReference>
<evidence type="ECO:0000256" key="5">
    <source>
        <dbReference type="ARBA" id="ARBA00022691"/>
    </source>
</evidence>
<dbReference type="AlphaFoldDB" id="A0A2S5Y954"/>
<gene>
    <name evidence="8" type="ORF">C5C51_03360</name>
</gene>
<dbReference type="InterPro" id="IPR011639">
    <property type="entry name" value="MethylTrfase_TaqI-like_dom"/>
</dbReference>
<feature type="domain" description="Type II methyltransferase M.TaqI-like" evidence="7">
    <location>
        <begin position="149"/>
        <end position="244"/>
    </location>
</feature>
<proteinExistence type="inferred from homology"/>
<dbReference type="PANTHER" id="PTHR33841">
    <property type="entry name" value="DNA METHYLTRANSFERASE YEEA-RELATED"/>
    <property type="match status" value="1"/>
</dbReference>
<evidence type="ECO:0000256" key="2">
    <source>
        <dbReference type="ARBA" id="ARBA00011900"/>
    </source>
</evidence>
<comment type="similarity">
    <text evidence="1">Belongs to the N(4)/N(6)-methyltransferase family.</text>
</comment>
<protein>
    <recommendedName>
        <fullName evidence="2">site-specific DNA-methyltransferase (adenine-specific)</fullName>
        <ecNumber evidence="2">2.1.1.72</ecNumber>
    </recommendedName>
</protein>
<dbReference type="InterPro" id="IPR002052">
    <property type="entry name" value="DNA_methylase_N6_adenine_CS"/>
</dbReference>
<keyword evidence="8" id="KW-0540">Nuclease</keyword>
<dbReference type="Proteomes" id="UP000237966">
    <property type="component" value="Unassembled WGS sequence"/>
</dbReference>
<dbReference type="GO" id="GO:0004519">
    <property type="term" value="F:endonuclease activity"/>
    <property type="evidence" value="ECO:0007669"/>
    <property type="project" value="UniProtKB-KW"/>
</dbReference>
<dbReference type="PANTHER" id="PTHR33841:SF5">
    <property type="entry name" value="DNA METHYLASE (MODIFICATION METHYLASE) (METHYLTRANSFERASE)-RELATED"/>
    <property type="match status" value="1"/>
</dbReference>
<dbReference type="CDD" id="cd02440">
    <property type="entry name" value="AdoMet_MTases"/>
    <property type="match status" value="1"/>
</dbReference>
<evidence type="ECO:0000259" key="7">
    <source>
        <dbReference type="Pfam" id="PF07669"/>
    </source>
</evidence>
<dbReference type="EMBL" id="PSWU01000004">
    <property type="protein sequence ID" value="PPI16448.1"/>
    <property type="molecule type" value="Genomic_DNA"/>
</dbReference>
<dbReference type="InterPro" id="IPR029063">
    <property type="entry name" value="SAM-dependent_MTases_sf"/>
</dbReference>
<evidence type="ECO:0000313" key="8">
    <source>
        <dbReference type="EMBL" id="PPI16448.1"/>
    </source>
</evidence>
<dbReference type="OrthoDB" id="32195at2"/>
<dbReference type="GO" id="GO:0032259">
    <property type="term" value="P:methylation"/>
    <property type="evidence" value="ECO:0007669"/>
    <property type="project" value="UniProtKB-KW"/>
</dbReference>
<keyword evidence="8" id="KW-0378">Hydrolase</keyword>
<name>A0A2S5Y954_9MICO</name>
<dbReference type="SUPFAM" id="SSF53335">
    <property type="entry name" value="S-adenosyl-L-methionine-dependent methyltransferases"/>
    <property type="match status" value="1"/>
</dbReference>
<keyword evidence="8" id="KW-0255">Endonuclease</keyword>